<proteinExistence type="predicted"/>
<evidence type="ECO:0000313" key="2">
    <source>
        <dbReference type="Proteomes" id="UP000827872"/>
    </source>
</evidence>
<name>A0ACB8G9H7_9SAUR</name>
<reference evidence="1" key="1">
    <citation type="submission" date="2021-08" db="EMBL/GenBank/DDBJ databases">
        <title>The first chromosome-level gecko genome reveals the dynamic sex chromosomes of Neotropical dwarf geckos (Sphaerodactylidae: Sphaerodactylus).</title>
        <authorList>
            <person name="Pinto B.J."/>
            <person name="Keating S.E."/>
            <person name="Gamble T."/>
        </authorList>
    </citation>
    <scope>NUCLEOTIDE SEQUENCE</scope>
    <source>
        <strain evidence="1">TG3544</strain>
    </source>
</reference>
<sequence>MADGGQPPGALQEENSGAHCTGGISARYFCTAGRGMEIFLLKEVQSRLGATQVEYVSGKVFFTTSAELRMLKKLKSAERLFLLLDKYPPLSISKNKGSIIHDIQKLVNENSRIWLDIVTIWKSLHGQEVKQENVSQEYPVFQKRKSEEEGSTNNKRQKKEKLLETISTESQVEDHQERCDMSKANTDSILLEGKVFLEKAWESIQEKCVESGSSISFRVSCRCSGALAKVFPAQVVGRIIGIALMKHFGWKADLRNPGIEIFVHLNDIYSVIGIPVFRLPLASRAYIKTAGLRSTIAWAMASFAEIHAGDFVLDPTCGLGTVLVEAATEWPNAHYLGTDISDLQLQGAYSNIRAARLVGKIDLLRASATELPLPPGSINVVFADIPFGKKFKITNNMKFLPDVLQEIERVVCVGGTVVLLLSRELYKCINDGISSGPETENHNSVESLSDCTEHAVVSLEMNTQEKNGIPRIISPLAQSTRREDISNTKTILSSLLLVESFEVSLGKTDAFMCKYKKVTSFASIKS</sequence>
<evidence type="ECO:0000313" key="1">
    <source>
        <dbReference type="EMBL" id="KAH8016324.1"/>
    </source>
</evidence>
<gene>
    <name evidence="1" type="ORF">K3G42_016425</name>
</gene>
<protein>
    <submittedName>
        <fullName evidence="1">Uncharacterized protein</fullName>
    </submittedName>
</protein>
<dbReference type="Proteomes" id="UP000827872">
    <property type="component" value="Linkage Group LG01"/>
</dbReference>
<accession>A0ACB8G9H7</accession>
<comment type="caution">
    <text evidence="1">The sequence shown here is derived from an EMBL/GenBank/DDBJ whole genome shotgun (WGS) entry which is preliminary data.</text>
</comment>
<dbReference type="EMBL" id="CM037614">
    <property type="protein sequence ID" value="KAH8016324.1"/>
    <property type="molecule type" value="Genomic_DNA"/>
</dbReference>
<organism evidence="1 2">
    <name type="scientific">Sphaerodactylus townsendi</name>
    <dbReference type="NCBI Taxonomy" id="933632"/>
    <lineage>
        <taxon>Eukaryota</taxon>
        <taxon>Metazoa</taxon>
        <taxon>Chordata</taxon>
        <taxon>Craniata</taxon>
        <taxon>Vertebrata</taxon>
        <taxon>Euteleostomi</taxon>
        <taxon>Lepidosauria</taxon>
        <taxon>Squamata</taxon>
        <taxon>Bifurcata</taxon>
        <taxon>Gekkota</taxon>
        <taxon>Sphaerodactylidae</taxon>
        <taxon>Sphaerodactylus</taxon>
    </lineage>
</organism>
<keyword evidence="2" id="KW-1185">Reference proteome</keyword>